<evidence type="ECO:0000313" key="2">
    <source>
        <dbReference type="EMBL" id="UYQ72307.1"/>
    </source>
</evidence>
<reference evidence="2" key="1">
    <citation type="submission" date="2022-10" db="EMBL/GenBank/DDBJ databases">
        <title>YIM 151497 complete genome.</title>
        <authorList>
            <person name="Chen X."/>
        </authorList>
    </citation>
    <scope>NUCLEOTIDE SEQUENCE</scope>
    <source>
        <strain evidence="2">YIM 151497</strain>
    </source>
</reference>
<keyword evidence="1" id="KW-1133">Transmembrane helix</keyword>
<organism evidence="2 3">
    <name type="scientific">Pelagibacterium flavum</name>
    <dbReference type="NCBI Taxonomy" id="2984530"/>
    <lineage>
        <taxon>Bacteria</taxon>
        <taxon>Pseudomonadati</taxon>
        <taxon>Pseudomonadota</taxon>
        <taxon>Alphaproteobacteria</taxon>
        <taxon>Hyphomicrobiales</taxon>
        <taxon>Devosiaceae</taxon>
        <taxon>Pelagibacterium</taxon>
    </lineage>
</organism>
<keyword evidence="1" id="KW-0472">Membrane</keyword>
<proteinExistence type="predicted"/>
<evidence type="ECO:0000256" key="1">
    <source>
        <dbReference type="SAM" id="Phobius"/>
    </source>
</evidence>
<feature type="transmembrane region" description="Helical" evidence="1">
    <location>
        <begin position="41"/>
        <end position="62"/>
    </location>
</feature>
<keyword evidence="1" id="KW-0812">Transmembrane</keyword>
<dbReference type="Proteomes" id="UP001163882">
    <property type="component" value="Chromosome"/>
</dbReference>
<keyword evidence="3" id="KW-1185">Reference proteome</keyword>
<name>A0ABY6ISN7_9HYPH</name>
<dbReference type="RefSeq" id="WP_264225941.1">
    <property type="nucleotide sequence ID" value="NZ_CP107716.1"/>
</dbReference>
<sequence>MTLYAIYAKPENGPDAIHVLPEKFSWGAFLFAPFWALARGAIAYLVLWVVVVIGLFVLAPHIGDDLSVLLYLIFALWTGFAAAPIAGQALENRNWIASGELAADSTISAEQIWLEKTYGPRQ</sequence>
<gene>
    <name evidence="2" type="ORF">OF122_00505</name>
</gene>
<dbReference type="EMBL" id="CP107716">
    <property type="protein sequence ID" value="UYQ72307.1"/>
    <property type="molecule type" value="Genomic_DNA"/>
</dbReference>
<feature type="transmembrane region" description="Helical" evidence="1">
    <location>
        <begin position="68"/>
        <end position="86"/>
    </location>
</feature>
<protein>
    <submittedName>
        <fullName evidence="2">DUF2628 domain-containing protein</fullName>
    </submittedName>
</protein>
<accession>A0ABY6ISN7</accession>
<evidence type="ECO:0000313" key="3">
    <source>
        <dbReference type="Proteomes" id="UP001163882"/>
    </source>
</evidence>